<dbReference type="EMBL" id="JBHULT010000011">
    <property type="protein sequence ID" value="MFD2518907.1"/>
    <property type="molecule type" value="Genomic_DNA"/>
</dbReference>
<proteinExistence type="inferred from homology"/>
<evidence type="ECO:0000313" key="4">
    <source>
        <dbReference type="Proteomes" id="UP001597468"/>
    </source>
</evidence>
<dbReference type="Proteomes" id="UP001597468">
    <property type="component" value="Unassembled WGS sequence"/>
</dbReference>
<comment type="similarity">
    <text evidence="1">Belongs to the universal stress protein A family.</text>
</comment>
<sequence length="282" mass="32522">MKRILLPTDFSKNAENAINYALQLYHKEVCTFILLHAYRVDGYDEESKLTPIPGEEALLEGQKKVETRLKKKVEKLKESPENCHHNFEFEAANKSLTTAVKEQLRKKNIELIIIGTQGHTGNTEVVYGSNTINLMEEIRRCPLLAVPAHVKFHALKEIVLANSFKAELTPKDLKFLIRLSLKFWAPIRILHICEEGGLNEKQKQNRRALRNHLKEEKVAHSFHTLEHLSIPLGVYSFTESRESEMVAFINKKHSFLENLLFDPLYKNLAHYSKVPVLVLHQP</sequence>
<comment type="caution">
    <text evidence="3">The sequence shown here is derived from an EMBL/GenBank/DDBJ whole genome shotgun (WGS) entry which is preliminary data.</text>
</comment>
<keyword evidence="4" id="KW-1185">Reference proteome</keyword>
<reference evidence="4" key="1">
    <citation type="journal article" date="2019" name="Int. J. Syst. Evol. Microbiol.">
        <title>The Global Catalogue of Microorganisms (GCM) 10K type strain sequencing project: providing services to taxonomists for standard genome sequencing and annotation.</title>
        <authorList>
            <consortium name="The Broad Institute Genomics Platform"/>
            <consortium name="The Broad Institute Genome Sequencing Center for Infectious Disease"/>
            <person name="Wu L."/>
            <person name="Ma J."/>
        </authorList>
    </citation>
    <scope>NUCLEOTIDE SEQUENCE [LARGE SCALE GENOMIC DNA]</scope>
    <source>
        <strain evidence="4">KCTC 42585</strain>
    </source>
</reference>
<dbReference type="InterPro" id="IPR014729">
    <property type="entry name" value="Rossmann-like_a/b/a_fold"/>
</dbReference>
<dbReference type="InterPro" id="IPR006015">
    <property type="entry name" value="Universal_stress_UspA"/>
</dbReference>
<dbReference type="SUPFAM" id="SSF52402">
    <property type="entry name" value="Adenine nucleotide alpha hydrolases-like"/>
    <property type="match status" value="2"/>
</dbReference>
<gene>
    <name evidence="3" type="ORF">ACFSTG_13450</name>
</gene>
<dbReference type="Pfam" id="PF00582">
    <property type="entry name" value="Usp"/>
    <property type="match status" value="1"/>
</dbReference>
<dbReference type="PRINTS" id="PR01438">
    <property type="entry name" value="UNVRSLSTRESS"/>
</dbReference>
<protein>
    <submittedName>
        <fullName evidence="3">Universal stress protein</fullName>
    </submittedName>
</protein>
<evidence type="ECO:0000313" key="3">
    <source>
        <dbReference type="EMBL" id="MFD2518907.1"/>
    </source>
</evidence>
<dbReference type="RefSeq" id="WP_380753970.1">
    <property type="nucleotide sequence ID" value="NZ_JBHULT010000011.1"/>
</dbReference>
<dbReference type="InterPro" id="IPR006016">
    <property type="entry name" value="UspA"/>
</dbReference>
<evidence type="ECO:0000256" key="1">
    <source>
        <dbReference type="ARBA" id="ARBA00008791"/>
    </source>
</evidence>
<feature type="domain" description="UspA" evidence="2">
    <location>
        <begin position="1"/>
        <end position="147"/>
    </location>
</feature>
<dbReference type="PANTHER" id="PTHR46268">
    <property type="entry name" value="STRESS RESPONSE PROTEIN NHAX"/>
    <property type="match status" value="1"/>
</dbReference>
<dbReference type="PANTHER" id="PTHR46268:SF6">
    <property type="entry name" value="UNIVERSAL STRESS PROTEIN UP12"/>
    <property type="match status" value="1"/>
</dbReference>
<name>A0ABW5J1A3_9FLAO</name>
<evidence type="ECO:0000259" key="2">
    <source>
        <dbReference type="Pfam" id="PF00582"/>
    </source>
</evidence>
<organism evidence="3 4">
    <name type="scientific">Salinimicrobium flavum</name>
    <dbReference type="NCBI Taxonomy" id="1737065"/>
    <lineage>
        <taxon>Bacteria</taxon>
        <taxon>Pseudomonadati</taxon>
        <taxon>Bacteroidota</taxon>
        <taxon>Flavobacteriia</taxon>
        <taxon>Flavobacteriales</taxon>
        <taxon>Flavobacteriaceae</taxon>
        <taxon>Salinimicrobium</taxon>
    </lineage>
</organism>
<dbReference type="Gene3D" id="3.40.50.620">
    <property type="entry name" value="HUPs"/>
    <property type="match status" value="2"/>
</dbReference>
<dbReference type="CDD" id="cd00293">
    <property type="entry name" value="USP-like"/>
    <property type="match status" value="1"/>
</dbReference>
<accession>A0ABW5J1A3</accession>